<dbReference type="RefSeq" id="XP_004406127.1">
    <property type="nucleotide sequence ID" value="XM_004406070.1"/>
</dbReference>
<dbReference type="AlphaFoldDB" id="A0A2U3WCB9"/>
<sequence>MNITQLIEIANKVYMNREVTAKWEADKKMKKKWLPSLAPTTFSFLWGRTPPARRKSLSVTQTSLFVAPAAWNLLEECGENEEKPARSSNSRFSTISPGRACAVPPPSAVGADWQLPKCSLITRGSGPRTPPGLGQRVSVAEINKCREMPARPTAAPARSPGLTSQPAAEFHTAVLLSIRRASPPCPSLQMDGCGAQASRGRVKAGSG</sequence>
<gene>
    <name evidence="2" type="primary">LOC101368442</name>
</gene>
<evidence type="ECO:0000313" key="1">
    <source>
        <dbReference type="Proteomes" id="UP000245340"/>
    </source>
</evidence>
<organism evidence="1 2">
    <name type="scientific">Odobenus rosmarus divergens</name>
    <name type="common">Pacific walrus</name>
    <dbReference type="NCBI Taxonomy" id="9708"/>
    <lineage>
        <taxon>Eukaryota</taxon>
        <taxon>Metazoa</taxon>
        <taxon>Chordata</taxon>
        <taxon>Craniata</taxon>
        <taxon>Vertebrata</taxon>
        <taxon>Euteleostomi</taxon>
        <taxon>Mammalia</taxon>
        <taxon>Eutheria</taxon>
        <taxon>Laurasiatheria</taxon>
        <taxon>Carnivora</taxon>
        <taxon>Caniformia</taxon>
        <taxon>Pinnipedia</taxon>
        <taxon>Odobenidae</taxon>
        <taxon>Odobenus</taxon>
    </lineage>
</organism>
<evidence type="ECO:0000313" key="2">
    <source>
        <dbReference type="RefSeq" id="XP_004406127.1"/>
    </source>
</evidence>
<dbReference type="GeneID" id="101368442"/>
<name>A0A2U3WCB9_ODORO</name>
<dbReference type="KEGG" id="oro:101368442"/>
<keyword evidence="1" id="KW-1185">Reference proteome</keyword>
<accession>A0A2U3WCB9</accession>
<proteinExistence type="predicted"/>
<reference evidence="2" key="1">
    <citation type="submission" date="2025-08" db="UniProtKB">
        <authorList>
            <consortium name="RefSeq"/>
        </authorList>
    </citation>
    <scope>IDENTIFICATION</scope>
</reference>
<dbReference type="Proteomes" id="UP000245340">
    <property type="component" value="Unplaced"/>
</dbReference>
<protein>
    <submittedName>
        <fullName evidence="2">Uncharacterized protein LOC101368442</fullName>
    </submittedName>
</protein>
<dbReference type="InParanoid" id="A0A2U3WCB9"/>